<dbReference type="Proteomes" id="UP001237642">
    <property type="component" value="Unassembled WGS sequence"/>
</dbReference>
<dbReference type="Pfam" id="PF14833">
    <property type="entry name" value="NAD_binding_11"/>
    <property type="match status" value="1"/>
</dbReference>
<evidence type="ECO:0000259" key="2">
    <source>
        <dbReference type="Pfam" id="PF14833"/>
    </source>
</evidence>
<accession>A0AAD8I9F5</accession>
<keyword evidence="1" id="KW-1133">Transmembrane helix</keyword>
<dbReference type="InterPro" id="IPR013328">
    <property type="entry name" value="6PGD_dom2"/>
</dbReference>
<dbReference type="AlphaFoldDB" id="A0AAD8I9F5"/>
<organism evidence="3 4">
    <name type="scientific">Heracleum sosnowskyi</name>
    <dbReference type="NCBI Taxonomy" id="360622"/>
    <lineage>
        <taxon>Eukaryota</taxon>
        <taxon>Viridiplantae</taxon>
        <taxon>Streptophyta</taxon>
        <taxon>Embryophyta</taxon>
        <taxon>Tracheophyta</taxon>
        <taxon>Spermatophyta</taxon>
        <taxon>Magnoliopsida</taxon>
        <taxon>eudicotyledons</taxon>
        <taxon>Gunneridae</taxon>
        <taxon>Pentapetalae</taxon>
        <taxon>asterids</taxon>
        <taxon>campanulids</taxon>
        <taxon>Apiales</taxon>
        <taxon>Apiaceae</taxon>
        <taxon>Apioideae</taxon>
        <taxon>apioid superclade</taxon>
        <taxon>Tordylieae</taxon>
        <taxon>Tordyliinae</taxon>
        <taxon>Heracleum</taxon>
    </lineage>
</organism>
<reference evidence="3" key="1">
    <citation type="submission" date="2023-02" db="EMBL/GenBank/DDBJ databases">
        <title>Genome of toxic invasive species Heracleum sosnowskyi carries increased number of genes despite the absence of recent whole-genome duplications.</title>
        <authorList>
            <person name="Schelkunov M."/>
            <person name="Shtratnikova V."/>
            <person name="Makarenko M."/>
            <person name="Klepikova A."/>
            <person name="Omelchenko D."/>
            <person name="Novikova G."/>
            <person name="Obukhova E."/>
            <person name="Bogdanov V."/>
            <person name="Penin A."/>
            <person name="Logacheva M."/>
        </authorList>
    </citation>
    <scope>NUCLEOTIDE SEQUENCE</scope>
    <source>
        <strain evidence="3">Hsosn_3</strain>
        <tissue evidence="3">Leaf</tissue>
    </source>
</reference>
<gene>
    <name evidence="3" type="ORF">POM88_027141</name>
</gene>
<sequence length="171" mass="16971">MAPGTNEALEHAGSILSALSEKLYVLRGGCRAGSGVKMVNQLLAGVHLASAAEAMAFGARLGLNSKLLFDIKMEKNKSETGCQEAGLMGVGSSQNGVGINHPGAVVAGYVSGGGAAIGAGNSGAVAGGSGVLLVVTLLPVVLVLLVLLVLLGTVIPLVCKSIHEKSKISSL</sequence>
<evidence type="ECO:0000313" key="4">
    <source>
        <dbReference type="Proteomes" id="UP001237642"/>
    </source>
</evidence>
<evidence type="ECO:0000256" key="1">
    <source>
        <dbReference type="SAM" id="Phobius"/>
    </source>
</evidence>
<keyword evidence="1" id="KW-0812">Transmembrane</keyword>
<dbReference type="PANTHER" id="PTHR43060:SF17">
    <property type="entry name" value="L-THREONATE DEHYDROGENASE"/>
    <property type="match status" value="1"/>
</dbReference>
<dbReference type="PANTHER" id="PTHR43060">
    <property type="entry name" value="3-HYDROXYISOBUTYRATE DEHYDROGENASE-LIKE 1, MITOCHONDRIAL-RELATED"/>
    <property type="match status" value="1"/>
</dbReference>
<dbReference type="Gene3D" id="1.10.1040.10">
    <property type="entry name" value="N-(1-d-carboxylethyl)-l-norvaline Dehydrogenase, domain 2"/>
    <property type="match status" value="1"/>
</dbReference>
<keyword evidence="4" id="KW-1185">Reference proteome</keyword>
<protein>
    <recommendedName>
        <fullName evidence="2">3-hydroxyisobutyrate dehydrogenase-like NAD-binding domain-containing protein</fullName>
    </recommendedName>
</protein>
<dbReference type="InterPro" id="IPR029154">
    <property type="entry name" value="HIBADH-like_NADP-bd"/>
</dbReference>
<reference evidence="3" key="2">
    <citation type="submission" date="2023-05" db="EMBL/GenBank/DDBJ databases">
        <authorList>
            <person name="Schelkunov M.I."/>
        </authorList>
    </citation>
    <scope>NUCLEOTIDE SEQUENCE</scope>
    <source>
        <strain evidence="3">Hsosn_3</strain>
        <tissue evidence="3">Leaf</tissue>
    </source>
</reference>
<name>A0AAD8I9F5_9APIA</name>
<dbReference type="EMBL" id="JAUIZM010000006">
    <property type="protein sequence ID" value="KAK1380397.1"/>
    <property type="molecule type" value="Genomic_DNA"/>
</dbReference>
<evidence type="ECO:0000313" key="3">
    <source>
        <dbReference type="EMBL" id="KAK1380397.1"/>
    </source>
</evidence>
<proteinExistence type="predicted"/>
<feature type="transmembrane region" description="Helical" evidence="1">
    <location>
        <begin position="131"/>
        <end position="159"/>
    </location>
</feature>
<dbReference type="GO" id="GO:0051287">
    <property type="term" value="F:NAD binding"/>
    <property type="evidence" value="ECO:0007669"/>
    <property type="project" value="InterPro"/>
</dbReference>
<keyword evidence="1" id="KW-0472">Membrane</keyword>
<comment type="caution">
    <text evidence="3">The sequence shown here is derived from an EMBL/GenBank/DDBJ whole genome shotgun (WGS) entry which is preliminary data.</text>
</comment>
<dbReference type="InterPro" id="IPR008927">
    <property type="entry name" value="6-PGluconate_DH-like_C_sf"/>
</dbReference>
<dbReference type="SUPFAM" id="SSF48179">
    <property type="entry name" value="6-phosphogluconate dehydrogenase C-terminal domain-like"/>
    <property type="match status" value="1"/>
</dbReference>
<feature type="domain" description="3-hydroxyisobutyrate dehydrogenase-like NAD-binding" evidence="2">
    <location>
        <begin position="32"/>
        <end position="71"/>
    </location>
</feature>